<reference evidence="8" key="1">
    <citation type="journal article" date="2017" name="Genome Announc.">
        <title>Genome sequences of Cyberlindnera fabianii 65, Pichia kudriavzevii 129, and Saccharomyces cerevisiae 131 isolated from fermented masau fruits in Zimbabwe.</title>
        <authorList>
            <person name="van Rijswijck I.M.H."/>
            <person name="Derks M.F.L."/>
            <person name="Abee T."/>
            <person name="de Ridder D."/>
            <person name="Smid E.J."/>
        </authorList>
    </citation>
    <scope>NUCLEOTIDE SEQUENCE [LARGE SCALE GENOMIC DNA]</scope>
    <source>
        <strain evidence="8">129</strain>
    </source>
</reference>
<dbReference type="Proteomes" id="UP000189274">
    <property type="component" value="Unassembled WGS sequence"/>
</dbReference>
<name>A0A1V2LRC2_PICKU</name>
<dbReference type="GO" id="GO:0005886">
    <property type="term" value="C:plasma membrane"/>
    <property type="evidence" value="ECO:0007669"/>
    <property type="project" value="UniProtKB-SubCell"/>
</dbReference>
<dbReference type="EMBL" id="MQVM01000005">
    <property type="protein sequence ID" value="ONH75970.1"/>
    <property type="molecule type" value="Genomic_DNA"/>
</dbReference>
<evidence type="ECO:0000313" key="9">
    <source>
        <dbReference type="Proteomes" id="UP000249293"/>
    </source>
</evidence>
<comment type="function">
    <text evidence="1">Involved in the control of energetic metabolism and significantly contribute to cell fitness, especially under respiratory growth conditions.</text>
</comment>
<dbReference type="AlphaFoldDB" id="A0A1V2LRC2"/>
<dbReference type="InterPro" id="IPR022554">
    <property type="entry name" value="RGI1"/>
</dbReference>
<dbReference type="Proteomes" id="UP000249293">
    <property type="component" value="Chromosome 3"/>
</dbReference>
<comment type="similarity">
    <text evidence="3">Belongs to the RGI1 family.</text>
</comment>
<evidence type="ECO:0000256" key="1">
    <source>
        <dbReference type="ARBA" id="ARBA00003033"/>
    </source>
</evidence>
<reference evidence="6 9" key="3">
    <citation type="submission" date="2018-06" db="EMBL/GenBank/DDBJ databases">
        <title>Population genomics shows no distinction between pathogenic Candida krusei and environmental Pichia kudriavzevii: One species, four names.</title>
        <authorList>
            <person name="Douglass A.P."/>
            <person name="Offei B."/>
            <person name="Braun-Galleani S."/>
            <person name="Coughlan A.Y."/>
            <person name="Martos A."/>
            <person name="Ortiz-Merino R.A."/>
            <person name="Byrne K.P."/>
            <person name="Wolfe K.H."/>
        </authorList>
    </citation>
    <scope>NUCLEOTIDE SEQUENCE [LARGE SCALE GENOMIC DNA]</scope>
    <source>
        <strain evidence="6 9">CBS573</strain>
    </source>
</reference>
<dbReference type="Gene3D" id="3.40.1000.40">
    <property type="entry name" value="Respiratory growth induced protein 1"/>
    <property type="match status" value="1"/>
</dbReference>
<gene>
    <name evidence="7" type="ORF">BOH78_1330</name>
    <name evidence="6" type="ORF">C5L36_0C08420</name>
</gene>
<organism evidence="7 8">
    <name type="scientific">Pichia kudriavzevii</name>
    <name type="common">Yeast</name>
    <name type="synonym">Issatchenkia orientalis</name>
    <dbReference type="NCBI Taxonomy" id="4909"/>
    <lineage>
        <taxon>Eukaryota</taxon>
        <taxon>Fungi</taxon>
        <taxon>Dikarya</taxon>
        <taxon>Ascomycota</taxon>
        <taxon>Saccharomycotina</taxon>
        <taxon>Pichiomycetes</taxon>
        <taxon>Pichiales</taxon>
        <taxon>Pichiaceae</taxon>
        <taxon>Pichia</taxon>
    </lineage>
</organism>
<evidence type="ECO:0000313" key="7">
    <source>
        <dbReference type="EMBL" id="ONH75970.1"/>
    </source>
</evidence>
<accession>A0A1V2LRC2</accession>
<evidence type="ECO:0000256" key="2">
    <source>
        <dbReference type="ARBA" id="ARBA00004202"/>
    </source>
</evidence>
<reference evidence="7" key="2">
    <citation type="submission" date="2017-01" db="EMBL/GenBank/DDBJ databases">
        <authorList>
            <person name="Mah S.A."/>
            <person name="Swanson W.J."/>
            <person name="Moy G.W."/>
            <person name="Vacquier V.D."/>
        </authorList>
    </citation>
    <scope>NUCLEOTIDE SEQUENCE [LARGE SCALE GENOMIC DNA]</scope>
    <source>
        <strain evidence="7">129</strain>
    </source>
</reference>
<comment type="subcellular location">
    <subcellularLocation>
        <location evidence="2">Cell membrane</location>
        <topology evidence="2">Peripheral membrane protein</topology>
    </subcellularLocation>
</comment>
<evidence type="ECO:0000313" key="8">
    <source>
        <dbReference type="Proteomes" id="UP000189274"/>
    </source>
</evidence>
<sequence>MGKKNMNKPVHMEPTHIDHLEKPPAVRNSKEMHFESLDDFERYIMDESWDNEFDNLNIHVKYLPPFIVNQTRGNEDKIKPQMNSLNKKFRRHLQHHVKRHLLPDITKMSGIDYNFTKDGEESVSNQYGTSSVHRWHFKDNSNHGFDETEYQNREHWKVEVDVESNSNNPWIDVTYRAVSDSGNMPKDDVLMNIV</sequence>
<keyword evidence="9" id="KW-1185">Reference proteome</keyword>
<dbReference type="VEuPathDB" id="FungiDB:C5L36_0C08420"/>
<evidence type="ECO:0000256" key="4">
    <source>
        <dbReference type="ARBA" id="ARBA00021474"/>
    </source>
</evidence>
<protein>
    <recommendedName>
        <fullName evidence="4">Respiratory growth induced protein 1</fullName>
    </recommendedName>
</protein>
<dbReference type="GO" id="GO:0006112">
    <property type="term" value="P:energy reserve metabolic process"/>
    <property type="evidence" value="ECO:0007669"/>
    <property type="project" value="InterPro"/>
</dbReference>
<evidence type="ECO:0000313" key="6">
    <source>
        <dbReference type="EMBL" id="AWU76929.1"/>
    </source>
</evidence>
<proteinExistence type="inferred from homology"/>
<dbReference type="OrthoDB" id="4082176at2759"/>
<dbReference type="Pfam" id="PF10843">
    <property type="entry name" value="RGI1"/>
    <property type="match status" value="1"/>
</dbReference>
<dbReference type="EMBL" id="CP028775">
    <property type="protein sequence ID" value="AWU76929.1"/>
    <property type="molecule type" value="Genomic_DNA"/>
</dbReference>
<dbReference type="InterPro" id="IPR038235">
    <property type="entry name" value="RGI1_sf"/>
</dbReference>
<evidence type="ECO:0000256" key="3">
    <source>
        <dbReference type="ARBA" id="ARBA00009268"/>
    </source>
</evidence>
<feature type="compositionally biased region" description="Basic and acidic residues" evidence="5">
    <location>
        <begin position="10"/>
        <end position="27"/>
    </location>
</feature>
<evidence type="ECO:0000256" key="5">
    <source>
        <dbReference type="SAM" id="MobiDB-lite"/>
    </source>
</evidence>
<feature type="region of interest" description="Disordered" evidence="5">
    <location>
        <begin position="1"/>
        <end position="27"/>
    </location>
</feature>